<evidence type="ECO:0000313" key="2">
    <source>
        <dbReference type="EMBL" id="CEA03548.1"/>
    </source>
</evidence>
<name>A0A078M7Z7_9PSED</name>
<dbReference type="EMBL" id="LM997413">
    <property type="protein sequence ID" value="CEA03548.1"/>
    <property type="molecule type" value="Genomic_DNA"/>
</dbReference>
<dbReference type="EMBL" id="LK391969">
    <property type="protein sequence ID" value="CEF26226.1"/>
    <property type="molecule type" value="Genomic_DNA"/>
</dbReference>
<reference evidence="2" key="1">
    <citation type="submission" date="2014-07" db="EMBL/GenBank/DDBJ databases">
        <authorList>
            <person name="Urmite Genomes Urmite Genomes"/>
        </authorList>
    </citation>
    <scope>NUCLEOTIDE SEQUENCE</scope>
    <source>
        <strain evidence="2">12M76_air</strain>
    </source>
</reference>
<dbReference type="RefSeq" id="WP_044498759.1">
    <property type="nucleotide sequence ID" value="NZ_LK391969.1"/>
</dbReference>
<keyword evidence="1" id="KW-1133">Transmembrane helix</keyword>
<feature type="transmembrane region" description="Helical" evidence="1">
    <location>
        <begin position="90"/>
        <end position="111"/>
    </location>
</feature>
<dbReference type="PATRIC" id="fig|1461581.3.peg.1129"/>
<feature type="transmembrane region" description="Helical" evidence="1">
    <location>
        <begin position="123"/>
        <end position="142"/>
    </location>
</feature>
<dbReference type="AlphaFoldDB" id="A0A078M7Z7"/>
<proteinExistence type="predicted"/>
<organism evidence="2">
    <name type="scientific">Pseudomonas saudimassiliensis</name>
    <dbReference type="NCBI Taxonomy" id="1461581"/>
    <lineage>
        <taxon>Bacteria</taxon>
        <taxon>Pseudomonadati</taxon>
        <taxon>Pseudomonadota</taxon>
        <taxon>Gammaproteobacteria</taxon>
        <taxon>Pseudomonadales</taxon>
        <taxon>Pseudomonadaceae</taxon>
        <taxon>Pseudomonas</taxon>
    </lineage>
</organism>
<sequence>MSPVAVLRVIVFYLLAVLVAVVLGCLVQAQLQLAGTSAPQVPVSLTERLTQAWPALLGFGQAFALLVAVAFGCLLPVAAGLSRIFRPWRWLLFALAGAGGVWAGFKLSAMYLPGFIVAPEQDWGLVALLIAAAVGSWLFGRLTRPKARRGLRVLG</sequence>
<evidence type="ECO:0000256" key="1">
    <source>
        <dbReference type="SAM" id="Phobius"/>
    </source>
</evidence>
<gene>
    <name evidence="2" type="ORF">BN1049_01153</name>
</gene>
<dbReference type="OrthoDB" id="7907428at2"/>
<keyword evidence="1" id="KW-0472">Membrane</keyword>
<feature type="transmembrane region" description="Helical" evidence="1">
    <location>
        <begin position="53"/>
        <end position="78"/>
    </location>
</feature>
<protein>
    <submittedName>
        <fullName evidence="2">Uncharacterized protein</fullName>
    </submittedName>
</protein>
<keyword evidence="1" id="KW-0812">Transmembrane</keyword>
<accession>A0A078M7Z7</accession>